<keyword evidence="3" id="KW-1185">Reference proteome</keyword>
<dbReference type="EMBL" id="JABFUD020000022">
    <property type="protein sequence ID" value="KAI5061989.1"/>
    <property type="molecule type" value="Genomic_DNA"/>
</dbReference>
<dbReference type="AlphaFoldDB" id="A0A9D4Z5F3"/>
<reference evidence="2" key="1">
    <citation type="submission" date="2021-01" db="EMBL/GenBank/DDBJ databases">
        <title>Adiantum capillus-veneris genome.</title>
        <authorList>
            <person name="Fang Y."/>
            <person name="Liao Q."/>
        </authorList>
    </citation>
    <scope>NUCLEOTIDE SEQUENCE</scope>
    <source>
        <strain evidence="2">H3</strain>
        <tissue evidence="2">Leaf</tissue>
    </source>
</reference>
<evidence type="ECO:0000256" key="1">
    <source>
        <dbReference type="SAM" id="MobiDB-lite"/>
    </source>
</evidence>
<evidence type="ECO:0000313" key="3">
    <source>
        <dbReference type="Proteomes" id="UP000886520"/>
    </source>
</evidence>
<gene>
    <name evidence="2" type="ORF">GOP47_0022528</name>
</gene>
<protein>
    <submittedName>
        <fullName evidence="2">Uncharacterized protein</fullName>
    </submittedName>
</protein>
<feature type="region of interest" description="Disordered" evidence="1">
    <location>
        <begin position="1"/>
        <end position="20"/>
    </location>
</feature>
<evidence type="ECO:0000313" key="2">
    <source>
        <dbReference type="EMBL" id="KAI5061989.1"/>
    </source>
</evidence>
<accession>A0A9D4Z5F3</accession>
<sequence length="165" mass="17490">MRREYQRASEGTLAPSQEREGSLSCAYSAQRAAPSDDPLLQRYLTLDFFILPYMASPQMAYLLQASSTTHHAALATSLLLTVEPSSSSTCPPQLFTTPLLGQPFCGAFLVRPPGGFTSPSTAPPMDSTAFGSPLCSPSHHPAMAILPVVLAAPCSPLLGGPFYCI</sequence>
<organism evidence="2 3">
    <name type="scientific">Adiantum capillus-veneris</name>
    <name type="common">Maidenhair fern</name>
    <dbReference type="NCBI Taxonomy" id="13818"/>
    <lineage>
        <taxon>Eukaryota</taxon>
        <taxon>Viridiplantae</taxon>
        <taxon>Streptophyta</taxon>
        <taxon>Embryophyta</taxon>
        <taxon>Tracheophyta</taxon>
        <taxon>Polypodiopsida</taxon>
        <taxon>Polypodiidae</taxon>
        <taxon>Polypodiales</taxon>
        <taxon>Pteridineae</taxon>
        <taxon>Pteridaceae</taxon>
        <taxon>Vittarioideae</taxon>
        <taxon>Adiantum</taxon>
    </lineage>
</organism>
<comment type="caution">
    <text evidence="2">The sequence shown here is derived from an EMBL/GenBank/DDBJ whole genome shotgun (WGS) entry which is preliminary data.</text>
</comment>
<proteinExistence type="predicted"/>
<name>A0A9D4Z5F3_ADICA</name>
<dbReference type="Proteomes" id="UP000886520">
    <property type="component" value="Chromosome 22"/>
</dbReference>